<dbReference type="EMBL" id="JABANM010003704">
    <property type="protein sequence ID" value="KAF4750394.1"/>
    <property type="molecule type" value="Genomic_DNA"/>
</dbReference>
<comment type="caution">
    <text evidence="1">The sequence shown here is derived from an EMBL/GenBank/DDBJ whole genome shotgun (WGS) entry which is preliminary data.</text>
</comment>
<reference evidence="1 2" key="1">
    <citation type="submission" date="2020-04" db="EMBL/GenBank/DDBJ databases">
        <title>Perkinsus olseni comparative genomics.</title>
        <authorList>
            <person name="Bogema D.R."/>
        </authorList>
    </citation>
    <scope>NUCLEOTIDE SEQUENCE [LARGE SCALE GENOMIC DNA]</scope>
    <source>
        <strain evidence="1">ATCC PRA-205</strain>
    </source>
</reference>
<sequence>YRGYRRDSHRAALQGSYVVGCNRYGGLGHFLSPRSHTSARFYWGSPVAIPSAGPSSIGTLQLTMAKGDAIIDCPTPFEYSAGLQGLLVPTLTLSKARSTRIFSLHQGSRPAVGRVSSWPRSRSLRNSTSHRRHRQTLCSWLNTRPGKAAI</sequence>
<name>A0A7J6TY64_PEROL</name>
<protein>
    <submittedName>
        <fullName evidence="1">Uncharacterized protein</fullName>
    </submittedName>
</protein>
<dbReference type="Proteomes" id="UP000574390">
    <property type="component" value="Unassembled WGS sequence"/>
</dbReference>
<organism evidence="1 2">
    <name type="scientific">Perkinsus olseni</name>
    <name type="common">Perkinsus atlanticus</name>
    <dbReference type="NCBI Taxonomy" id="32597"/>
    <lineage>
        <taxon>Eukaryota</taxon>
        <taxon>Sar</taxon>
        <taxon>Alveolata</taxon>
        <taxon>Perkinsozoa</taxon>
        <taxon>Perkinsea</taxon>
        <taxon>Perkinsida</taxon>
        <taxon>Perkinsidae</taxon>
        <taxon>Perkinsus</taxon>
    </lineage>
</organism>
<dbReference type="AlphaFoldDB" id="A0A7J6TY64"/>
<gene>
    <name evidence="1" type="ORF">FOZ62_009765</name>
</gene>
<feature type="non-terminal residue" evidence="1">
    <location>
        <position position="150"/>
    </location>
</feature>
<evidence type="ECO:0000313" key="2">
    <source>
        <dbReference type="Proteomes" id="UP000574390"/>
    </source>
</evidence>
<feature type="non-terminal residue" evidence="1">
    <location>
        <position position="1"/>
    </location>
</feature>
<proteinExistence type="predicted"/>
<accession>A0A7J6TY64</accession>
<evidence type="ECO:0000313" key="1">
    <source>
        <dbReference type="EMBL" id="KAF4750394.1"/>
    </source>
</evidence>